<dbReference type="Pfam" id="PF13349">
    <property type="entry name" value="DUF4097"/>
    <property type="match status" value="1"/>
</dbReference>
<comment type="caution">
    <text evidence="2">The sequence shown here is derived from an EMBL/GenBank/DDBJ whole genome shotgun (WGS) entry which is preliminary data.</text>
</comment>
<evidence type="ECO:0000259" key="1">
    <source>
        <dbReference type="Pfam" id="PF13349"/>
    </source>
</evidence>
<organism evidence="2 3">
    <name type="scientific">Paenibacillus terrae</name>
    <dbReference type="NCBI Taxonomy" id="159743"/>
    <lineage>
        <taxon>Bacteria</taxon>
        <taxon>Bacillati</taxon>
        <taxon>Bacillota</taxon>
        <taxon>Bacilli</taxon>
        <taxon>Bacillales</taxon>
        <taxon>Paenibacillaceae</taxon>
        <taxon>Paenibacillus</taxon>
    </lineage>
</organism>
<accession>A0A4V5SQE9</accession>
<protein>
    <submittedName>
        <fullName evidence="2">Protein liaG</fullName>
    </submittedName>
</protein>
<evidence type="ECO:0000313" key="3">
    <source>
        <dbReference type="Proteomes" id="UP000308114"/>
    </source>
</evidence>
<sequence length="283" mass="30223">MSKKWFIAAGLCIIIGVAGMVAYGAPWNQQAMREITAIDKKWTFTRGQLQELKVNSSDDVSIVFTPGSGEQGTIRMSGEVQTQVADQIYNTRIENGKLSIQSEPALSLSFFSISPDLEQTITVEMPAGDILKGLQADVHSGSVKLQDASIQNTTITATSGTAEISNLQSTRLVAKLTSGSFRASQVTADMELHLTSGDATIRDYSGNGQVSLTSGSTNITQRTAANLKVDSHSGDVRIKQAPDFKGIYNVRSQLGSIDTPESVPGSMNVMKVETTSGNIVISK</sequence>
<gene>
    <name evidence="2" type="ORF">C1I60_04600</name>
</gene>
<dbReference type="RefSeq" id="WP_137060686.1">
    <property type="nucleotide sequence ID" value="NZ_PNXQ01000005.1"/>
</dbReference>
<proteinExistence type="predicted"/>
<dbReference type="InterPro" id="IPR025164">
    <property type="entry name" value="Toastrack_DUF4097"/>
</dbReference>
<evidence type="ECO:0000313" key="2">
    <source>
        <dbReference type="EMBL" id="TKH45741.1"/>
    </source>
</evidence>
<feature type="domain" description="DUF4097" evidence="1">
    <location>
        <begin position="50"/>
        <end position="279"/>
    </location>
</feature>
<dbReference type="Proteomes" id="UP000308114">
    <property type="component" value="Unassembled WGS sequence"/>
</dbReference>
<reference evidence="2 3" key="1">
    <citation type="submission" date="2018-01" db="EMBL/GenBank/DDBJ databases">
        <title>Bacillales members from the olive rhizosphere are effective biological control agents against Verticillium dahliae.</title>
        <authorList>
            <person name="Gomez-Lama C."/>
            <person name="Legarda G."/>
            <person name="Ruano-Rosa D."/>
            <person name="Pizarro-Tobias P."/>
            <person name="Valverde-Corredor A."/>
            <person name="Niqui J.L."/>
            <person name="Trivino J.C."/>
            <person name="Roca A."/>
            <person name="Mercado-Blanco J."/>
        </authorList>
    </citation>
    <scope>NUCLEOTIDE SEQUENCE [LARGE SCALE GENOMIC DNA]</scope>
    <source>
        <strain evidence="2 3">PIC167</strain>
    </source>
</reference>
<dbReference type="AlphaFoldDB" id="A0A4V5SQE9"/>
<name>A0A4V5SQE9_9BACL</name>
<dbReference type="EMBL" id="PNXQ01000005">
    <property type="protein sequence ID" value="TKH45741.1"/>
    <property type="molecule type" value="Genomic_DNA"/>
</dbReference>